<proteinExistence type="predicted"/>
<keyword evidence="1" id="KW-0175">Coiled coil</keyword>
<evidence type="ECO:0000256" key="1">
    <source>
        <dbReference type="SAM" id="Coils"/>
    </source>
</evidence>
<dbReference type="OrthoDB" id="7873849at2"/>
<gene>
    <name evidence="3" type="primary">smc</name>
    <name evidence="3" type="ORF">ROSMUCSMR3_00502</name>
</gene>
<keyword evidence="4" id="KW-1185">Reference proteome</keyword>
<protein>
    <submittedName>
        <fullName evidence="3">Chromosome partition protein Smc</fullName>
    </submittedName>
</protein>
<dbReference type="KEGG" id="rmm:ROSMUCSMR3_00502"/>
<reference evidence="3 4" key="1">
    <citation type="submission" date="2017-03" db="EMBL/GenBank/DDBJ databases">
        <title>Genome Sequence of Roseovarius mucosus strain SMR3 Isolated from a culture of the Diatom Skeletonema marinoi.</title>
        <authorList>
            <person name="Topel M."/>
            <person name="Pinder M."/>
            <person name="Johansson O.N."/>
            <person name="Kourtchenko O."/>
            <person name="Godhe A."/>
            <person name="Clarke A.K."/>
        </authorList>
    </citation>
    <scope>NUCLEOTIDE SEQUENCE [LARGE SCALE GENOMIC DNA]</scope>
    <source>
        <strain evidence="3 4">SMR3</strain>
    </source>
</reference>
<dbReference type="EMBL" id="CP020474">
    <property type="protein sequence ID" value="ARE82006.1"/>
    <property type="molecule type" value="Genomic_DNA"/>
</dbReference>
<dbReference type="Gene3D" id="3.40.50.150">
    <property type="entry name" value="Vaccinia Virus protein VP39"/>
    <property type="match status" value="1"/>
</dbReference>
<dbReference type="NCBIfam" id="TIGR01444">
    <property type="entry name" value="fkbM_fam"/>
    <property type="match status" value="1"/>
</dbReference>
<dbReference type="InterPro" id="IPR029063">
    <property type="entry name" value="SAM-dependent_MTases_sf"/>
</dbReference>
<dbReference type="SUPFAM" id="SSF57997">
    <property type="entry name" value="Tropomyosin"/>
    <property type="match status" value="1"/>
</dbReference>
<dbReference type="AlphaFoldDB" id="A0A1V0RJX2"/>
<organism evidence="3 4">
    <name type="scientific">Roseovarius mucosus</name>
    <dbReference type="NCBI Taxonomy" id="215743"/>
    <lineage>
        <taxon>Bacteria</taxon>
        <taxon>Pseudomonadati</taxon>
        <taxon>Pseudomonadota</taxon>
        <taxon>Alphaproteobacteria</taxon>
        <taxon>Rhodobacterales</taxon>
        <taxon>Roseobacteraceae</taxon>
        <taxon>Roseovarius</taxon>
    </lineage>
</organism>
<evidence type="ECO:0000313" key="4">
    <source>
        <dbReference type="Proteomes" id="UP000192273"/>
    </source>
</evidence>
<evidence type="ECO:0000313" key="3">
    <source>
        <dbReference type="EMBL" id="ARE82006.1"/>
    </source>
</evidence>
<sequence>MSEHPVSKTKPRSFIHIGAGTGKRLAELQKHDPDKIVLVEADRNAAARLTQKSASASNVQVIRAALGKEEGDAELSLWNFSRLNSTQEPTPALYELFPGLIRKERQIVPVITPAQLLSEMGAVARPMALILEAPGNEMNILNACKADGMLDQIDQLEILAAEEAFYDGAVTRAELEAWLSDEGFDVTLRDEADADWTVLHLQADQKARALARAQTRIETLRTSLASLETTLSETQAELKAAKERAELQEAALSEARAATEAKAKTLAERDIALKAAQERVVAIETALTEARAATEAKTKELAERDAALKAANDKISGIETSMVDLEKQRHSAVQKRDEAVSTLDFQTRFQAMLQVDLENLRGRLEQSETQRQRQEDLLGKLTAKLSLAAEYLRQLPPSDQESLASDPAQKLSPPRRRTAGKKQKTKAGQGSKA</sequence>
<evidence type="ECO:0000256" key="2">
    <source>
        <dbReference type="SAM" id="MobiDB-lite"/>
    </source>
</evidence>
<dbReference type="SUPFAM" id="SSF53335">
    <property type="entry name" value="S-adenosyl-L-methionine-dependent methyltransferases"/>
    <property type="match status" value="1"/>
</dbReference>
<feature type="coiled-coil region" evidence="1">
    <location>
        <begin position="210"/>
        <end position="384"/>
    </location>
</feature>
<feature type="compositionally biased region" description="Basic residues" evidence="2">
    <location>
        <begin position="413"/>
        <end position="425"/>
    </location>
</feature>
<name>A0A1V0RJX2_9RHOB</name>
<feature type="region of interest" description="Disordered" evidence="2">
    <location>
        <begin position="395"/>
        <end position="433"/>
    </location>
</feature>
<accession>A0A1V0RJX2</accession>
<dbReference type="InterPro" id="IPR006342">
    <property type="entry name" value="FkbM_mtfrase"/>
</dbReference>
<dbReference type="Proteomes" id="UP000192273">
    <property type="component" value="Chromosome"/>
</dbReference>